<dbReference type="PANTHER" id="PTHR42881">
    <property type="entry name" value="PROLYL ENDOPEPTIDASE"/>
    <property type="match status" value="1"/>
</dbReference>
<dbReference type="SUPFAM" id="SSF53474">
    <property type="entry name" value="alpha/beta-Hydrolases"/>
    <property type="match status" value="1"/>
</dbReference>
<dbReference type="InterPro" id="IPR001375">
    <property type="entry name" value="Peptidase_S9_cat"/>
</dbReference>
<comment type="caution">
    <text evidence="9">The sequence shown here is derived from an EMBL/GenBank/DDBJ whole genome shotgun (WGS) entry which is preliminary data.</text>
</comment>
<proteinExistence type="predicted"/>
<reference evidence="9 10" key="2">
    <citation type="journal article" date="2016" name="Science">
        <title>A bacterium that degrades and assimilates poly(ethylene terephthalate).</title>
        <authorList>
            <person name="Yoshida S."/>
            <person name="Hiraga K."/>
            <person name="Takehana T."/>
            <person name="Taniguchi I."/>
            <person name="Yamaji H."/>
            <person name="Maeda Y."/>
            <person name="Toyohara K."/>
            <person name="Miyamoto K."/>
            <person name="Kimura Y."/>
            <person name="Oda K."/>
        </authorList>
    </citation>
    <scope>NUCLEOTIDE SEQUENCE [LARGE SCALE GENOMIC DNA]</scope>
    <source>
        <strain evidence="10">NBRC 110686 / TISTR 2288 / 201-F6</strain>
    </source>
</reference>
<dbReference type="Proteomes" id="UP000037660">
    <property type="component" value="Unassembled WGS sequence"/>
</dbReference>
<dbReference type="SUPFAM" id="SSF50993">
    <property type="entry name" value="Peptidase/esterase 'gauge' domain"/>
    <property type="match status" value="1"/>
</dbReference>
<dbReference type="STRING" id="1547922.ISF6_5276"/>
<evidence type="ECO:0000313" key="10">
    <source>
        <dbReference type="Proteomes" id="UP000037660"/>
    </source>
</evidence>
<dbReference type="InterPro" id="IPR029058">
    <property type="entry name" value="AB_hydrolase_fold"/>
</dbReference>
<evidence type="ECO:0000256" key="2">
    <source>
        <dbReference type="ARBA" id="ARBA00011897"/>
    </source>
</evidence>
<keyword evidence="3" id="KW-0645">Protease</keyword>
<evidence type="ECO:0000256" key="1">
    <source>
        <dbReference type="ARBA" id="ARBA00001070"/>
    </source>
</evidence>
<evidence type="ECO:0000259" key="8">
    <source>
        <dbReference type="Pfam" id="PF02897"/>
    </source>
</evidence>
<feature type="domain" description="Peptidase S9 prolyl oligopeptidase catalytic" evidence="7">
    <location>
        <begin position="483"/>
        <end position="685"/>
    </location>
</feature>
<keyword evidence="10" id="KW-1185">Reference proteome</keyword>
<feature type="region of interest" description="Disordered" evidence="6">
    <location>
        <begin position="1"/>
        <end position="29"/>
    </location>
</feature>
<dbReference type="InterPro" id="IPR002470">
    <property type="entry name" value="Peptidase_S9A"/>
</dbReference>
<dbReference type="Pfam" id="PF00326">
    <property type="entry name" value="Peptidase_S9"/>
    <property type="match status" value="1"/>
</dbReference>
<evidence type="ECO:0000256" key="4">
    <source>
        <dbReference type="ARBA" id="ARBA00022801"/>
    </source>
</evidence>
<dbReference type="GO" id="GO:0070012">
    <property type="term" value="F:oligopeptidase activity"/>
    <property type="evidence" value="ECO:0007669"/>
    <property type="project" value="TreeGrafter"/>
</dbReference>
<evidence type="ECO:0000313" key="9">
    <source>
        <dbReference type="EMBL" id="GAP38723.1"/>
    </source>
</evidence>
<dbReference type="PRINTS" id="PR00862">
    <property type="entry name" value="PROLIGOPTASE"/>
</dbReference>
<evidence type="ECO:0000259" key="7">
    <source>
        <dbReference type="Pfam" id="PF00326"/>
    </source>
</evidence>
<keyword evidence="4" id="KW-0378">Hydrolase</keyword>
<dbReference type="Gene3D" id="3.40.50.1820">
    <property type="entry name" value="alpha/beta hydrolase"/>
    <property type="match status" value="1"/>
</dbReference>
<comment type="catalytic activity">
    <reaction evidence="1">
        <text>Hydrolysis of Pro-|-Xaa &gt;&gt; Ala-|-Xaa in oligopeptides.</text>
        <dbReference type="EC" id="3.4.21.26"/>
    </reaction>
</comment>
<dbReference type="InterPro" id="IPR023302">
    <property type="entry name" value="Pept_S9A_N"/>
</dbReference>
<evidence type="ECO:0000256" key="5">
    <source>
        <dbReference type="ARBA" id="ARBA00022825"/>
    </source>
</evidence>
<dbReference type="Gene3D" id="2.130.10.120">
    <property type="entry name" value="Prolyl oligopeptidase, N-terminal domain"/>
    <property type="match status" value="1"/>
</dbReference>
<reference evidence="10" key="1">
    <citation type="submission" date="2015-07" db="EMBL/GenBank/DDBJ databases">
        <title>Discovery of a poly(ethylene terephthalate assimilation.</title>
        <authorList>
            <person name="Yoshida S."/>
            <person name="Hiraga K."/>
            <person name="Takehana T."/>
            <person name="Taniguchi I."/>
            <person name="Yamaji H."/>
            <person name="Maeda Y."/>
            <person name="Toyohara K."/>
            <person name="Miyamoto K."/>
            <person name="Kimura Y."/>
            <person name="Oda K."/>
        </authorList>
    </citation>
    <scope>NUCLEOTIDE SEQUENCE [LARGE SCALE GENOMIC DNA]</scope>
    <source>
        <strain evidence="10">NBRC 110686 / TISTR 2288 / 201-F6</strain>
    </source>
</reference>
<dbReference type="AlphaFoldDB" id="A0A0K8P7U6"/>
<dbReference type="GO" id="GO:0006508">
    <property type="term" value="P:proteolysis"/>
    <property type="evidence" value="ECO:0007669"/>
    <property type="project" value="UniProtKB-KW"/>
</dbReference>
<dbReference type="EMBL" id="BBYR01000085">
    <property type="protein sequence ID" value="GAP38723.1"/>
    <property type="molecule type" value="Genomic_DNA"/>
</dbReference>
<evidence type="ECO:0000256" key="3">
    <source>
        <dbReference type="ARBA" id="ARBA00022670"/>
    </source>
</evidence>
<keyword evidence="5" id="KW-0720">Serine protease</keyword>
<dbReference type="GO" id="GO:0005829">
    <property type="term" value="C:cytosol"/>
    <property type="evidence" value="ECO:0007669"/>
    <property type="project" value="TreeGrafter"/>
</dbReference>
<dbReference type="EC" id="3.4.21.26" evidence="2"/>
<evidence type="ECO:0000256" key="6">
    <source>
        <dbReference type="SAM" id="MobiDB-lite"/>
    </source>
</evidence>
<organism evidence="9 10">
    <name type="scientific">Piscinibacter sakaiensis</name>
    <name type="common">Ideonella sakaiensis</name>
    <dbReference type="NCBI Taxonomy" id="1547922"/>
    <lineage>
        <taxon>Bacteria</taxon>
        <taxon>Pseudomonadati</taxon>
        <taxon>Pseudomonadota</taxon>
        <taxon>Betaproteobacteria</taxon>
        <taxon>Burkholderiales</taxon>
        <taxon>Sphaerotilaceae</taxon>
        <taxon>Piscinibacter</taxon>
    </lineage>
</organism>
<dbReference type="Pfam" id="PF02897">
    <property type="entry name" value="Peptidase_S9_N"/>
    <property type="match status" value="1"/>
</dbReference>
<accession>A0A0K8P7U6</accession>
<feature type="domain" description="Peptidase S9A N-terminal" evidence="8">
    <location>
        <begin position="25"/>
        <end position="173"/>
    </location>
</feature>
<dbReference type="GO" id="GO:0004252">
    <property type="term" value="F:serine-type endopeptidase activity"/>
    <property type="evidence" value="ECO:0007669"/>
    <property type="project" value="UniProtKB-EC"/>
</dbReference>
<sequence length="694" mass="73268">MLAAASAAAQVPLASPTARPAAEPFEETRHGLRLSDPYRWMEDPAREAELVAWLTAATRDGQARLAALPQRAAWVDTLRAALGSGTRYADVQEAGGRRFARRTDPGAQTAVLVVRDAAGERVLFDPAQDPGLAIHAYAPAPDGRHVAVLAARGGSEIGEVRFLDTASGAERGQRFGPMWGEFRPQWLDGRRVVLTRMGDGRAGDPMETMQAQLTTLGADPVPVFGQGQLGAAATTAPEFPVLLQQPAGRWTLGLAAGARADARVMVTPTAALQAGRPRWRALAGYEDQVTGATVLGDTLYLLSTRTRPEGEVLAVRLDPRGHGRPRPVWHAPGLALTTLAATRDGVYVVGMRDGVHRLLLLPGGRAPARAVALPEEGAIEALGSSADGRRLLFPLAGWTRPRRFHAAEGTRVTPTAFVSTAWAAAATLDIRRDEAVSADGSRVPMVVIRRDAAPGPQAVLLEAYGSYGEPSTVPGYLPSLLAWAVRGHTLALCGTRGGNERGRAWHEAGRAAAKPNAHADYLACAQRLVDTGRTEPGRLAATGTSAGGLLSPVAALQRPDLFSVIVPRVAIANATRLEAMRNGPNQFAEMGDPRTEAGFRALAAQDAVLALQAAPRLPDLFVTVGLNDQRVAPWMGAKFAATALARDQPGQVTMLRADAEAGHGIGSMADGLVQEFADTYTFLEARLPPGPAAR</sequence>
<protein>
    <recommendedName>
        <fullName evidence="2">prolyl oligopeptidase</fullName>
        <ecNumber evidence="2">3.4.21.26</ecNumber>
    </recommendedName>
</protein>
<dbReference type="PANTHER" id="PTHR42881:SF2">
    <property type="entry name" value="PROLYL ENDOPEPTIDASE"/>
    <property type="match status" value="1"/>
</dbReference>
<gene>
    <name evidence="9" type="ORF">ISF6_5276</name>
</gene>
<dbReference type="InterPro" id="IPR051167">
    <property type="entry name" value="Prolyl_oligopep/macrocyclase"/>
</dbReference>
<name>A0A0K8P7U6_PISS1</name>